<feature type="transmembrane region" description="Helical" evidence="1">
    <location>
        <begin position="39"/>
        <end position="61"/>
    </location>
</feature>
<evidence type="ECO:0000256" key="1">
    <source>
        <dbReference type="SAM" id="Phobius"/>
    </source>
</evidence>
<keyword evidence="1" id="KW-0472">Membrane</keyword>
<protein>
    <submittedName>
        <fullName evidence="2">SJCHGC09670 protein</fullName>
    </submittedName>
</protein>
<name>Q5BR59_SCHJA</name>
<organism evidence="2">
    <name type="scientific">Schistosoma japonicum</name>
    <name type="common">Blood fluke</name>
    <dbReference type="NCBI Taxonomy" id="6182"/>
    <lineage>
        <taxon>Eukaryota</taxon>
        <taxon>Metazoa</taxon>
        <taxon>Spiralia</taxon>
        <taxon>Lophotrochozoa</taxon>
        <taxon>Platyhelminthes</taxon>
        <taxon>Trematoda</taxon>
        <taxon>Digenea</taxon>
        <taxon>Strigeidida</taxon>
        <taxon>Schistosomatoidea</taxon>
        <taxon>Schistosomatidae</taxon>
        <taxon>Schistosoma</taxon>
    </lineage>
</organism>
<reference evidence="2" key="2">
    <citation type="journal article" date="2006" name="PLoS Pathog.">
        <title>New perspectives on host-parasite interplay by comparative transcriptomic and proteomic analyses of Schistosoma japonicum.</title>
        <authorList>
            <person name="Liu F."/>
            <person name="Lu J."/>
            <person name="Hu W."/>
            <person name="Wang S.Y."/>
            <person name="Cui S.J."/>
            <person name="Chi M."/>
            <person name="Yan Q."/>
            <person name="Wang X.R."/>
            <person name="Song H.D."/>
            <person name="Xu X.N."/>
            <person name="Wang J.J."/>
            <person name="Zhang X.L."/>
            <person name="Zhang X."/>
            <person name="Wang Z.Q."/>
            <person name="Xue C.L."/>
            <person name="Brindley P.J."/>
            <person name="McManus D.P."/>
            <person name="Yang P.Y."/>
            <person name="Feng Z."/>
            <person name="Chen Z."/>
            <person name="Han Z.G."/>
        </authorList>
    </citation>
    <scope>NUCLEOTIDE SEQUENCE</scope>
</reference>
<accession>Q5BR59</accession>
<proteinExistence type="evidence at transcript level"/>
<dbReference type="EMBL" id="AY915756">
    <property type="protein sequence ID" value="AAX30977.2"/>
    <property type="molecule type" value="mRNA"/>
</dbReference>
<sequence>MPHKCSNYSNLIIIHKLTMLIVECNRDPVFPSCFSDSLAYVRFLGNIITKILLIFHLLIFVNIGRL</sequence>
<evidence type="ECO:0000313" key="2">
    <source>
        <dbReference type="EMBL" id="AAX30977.2"/>
    </source>
</evidence>
<feature type="non-terminal residue" evidence="2">
    <location>
        <position position="66"/>
    </location>
</feature>
<keyword evidence="1" id="KW-0812">Transmembrane</keyword>
<reference evidence="2" key="1">
    <citation type="submission" date="2005-01" db="EMBL/GenBank/DDBJ databases">
        <authorList>
            <person name="Han Z."/>
        </authorList>
    </citation>
    <scope>NUCLEOTIDE SEQUENCE</scope>
</reference>
<keyword evidence="1" id="KW-1133">Transmembrane helix</keyword>
<dbReference type="AlphaFoldDB" id="Q5BR59"/>